<evidence type="ECO:0000259" key="9">
    <source>
        <dbReference type="Pfam" id="PF01555"/>
    </source>
</evidence>
<evidence type="ECO:0000313" key="11">
    <source>
        <dbReference type="EMBL" id="GAA0556528.1"/>
    </source>
</evidence>
<dbReference type="PANTHER" id="PTHR13370">
    <property type="entry name" value="RNA METHYLASE-RELATED"/>
    <property type="match status" value="1"/>
</dbReference>
<gene>
    <name evidence="11" type="ORF">GCM10008942_01250</name>
</gene>
<protein>
    <recommendedName>
        <fullName evidence="8">Methyltransferase</fullName>
        <ecNumber evidence="8">2.1.1.-</ecNumber>
    </recommendedName>
</protein>
<evidence type="ECO:0000256" key="8">
    <source>
        <dbReference type="RuleBase" id="RU362026"/>
    </source>
</evidence>
<organism evidence="11 12">
    <name type="scientific">Rhizomicrobium electricum</name>
    <dbReference type="NCBI Taxonomy" id="480070"/>
    <lineage>
        <taxon>Bacteria</taxon>
        <taxon>Pseudomonadati</taxon>
        <taxon>Pseudomonadota</taxon>
        <taxon>Alphaproteobacteria</taxon>
        <taxon>Micropepsales</taxon>
        <taxon>Micropepsaceae</taxon>
        <taxon>Rhizomicrobium</taxon>
    </lineage>
</organism>
<dbReference type="EC" id="2.1.1.-" evidence="8"/>
<keyword evidence="6" id="KW-0238">DNA-binding</keyword>
<dbReference type="Gene3D" id="3.40.50.150">
    <property type="entry name" value="Vaccinia Virus protein VP39"/>
    <property type="match status" value="1"/>
</dbReference>
<keyword evidence="4" id="KW-0949">S-adenosyl-L-methionine</keyword>
<keyword evidence="12" id="KW-1185">Reference proteome</keyword>
<dbReference type="PANTHER" id="PTHR13370:SF3">
    <property type="entry name" value="TRNA (GUANINE(10)-N2)-METHYLTRANSFERASE HOMOLOG"/>
    <property type="match status" value="1"/>
</dbReference>
<evidence type="ECO:0000256" key="3">
    <source>
        <dbReference type="ARBA" id="ARBA00022679"/>
    </source>
</evidence>
<comment type="catalytic activity">
    <reaction evidence="7">
        <text>a 2'-deoxyadenosine in DNA + S-adenosyl-L-methionine = an N(6)-methyl-2'-deoxyadenosine in DNA + S-adenosyl-L-homocysteine + H(+)</text>
        <dbReference type="Rhea" id="RHEA:15197"/>
        <dbReference type="Rhea" id="RHEA-COMP:12418"/>
        <dbReference type="Rhea" id="RHEA-COMP:12419"/>
        <dbReference type="ChEBI" id="CHEBI:15378"/>
        <dbReference type="ChEBI" id="CHEBI:57856"/>
        <dbReference type="ChEBI" id="CHEBI:59789"/>
        <dbReference type="ChEBI" id="CHEBI:90615"/>
        <dbReference type="ChEBI" id="CHEBI:90616"/>
        <dbReference type="EC" id="2.1.1.72"/>
    </reaction>
</comment>
<dbReference type="Pfam" id="PF18755">
    <property type="entry name" value="RAMA"/>
    <property type="match status" value="1"/>
</dbReference>
<proteinExistence type="inferred from homology"/>
<evidence type="ECO:0000256" key="7">
    <source>
        <dbReference type="ARBA" id="ARBA00047942"/>
    </source>
</evidence>
<evidence type="ECO:0000256" key="6">
    <source>
        <dbReference type="ARBA" id="ARBA00023125"/>
    </source>
</evidence>
<dbReference type="Proteomes" id="UP001499951">
    <property type="component" value="Unassembled WGS sequence"/>
</dbReference>
<dbReference type="PRINTS" id="PR00508">
    <property type="entry name" value="S21N4MTFRASE"/>
</dbReference>
<dbReference type="InterPro" id="IPR029063">
    <property type="entry name" value="SAM-dependent_MTases_sf"/>
</dbReference>
<dbReference type="InterPro" id="IPR002052">
    <property type="entry name" value="DNA_methylase_N6_adenine_CS"/>
</dbReference>
<feature type="domain" description="DNA methylase N-4/N-6" evidence="9">
    <location>
        <begin position="39"/>
        <end position="259"/>
    </location>
</feature>
<evidence type="ECO:0000313" key="12">
    <source>
        <dbReference type="Proteomes" id="UP001499951"/>
    </source>
</evidence>
<dbReference type="EMBL" id="BAAADD010000001">
    <property type="protein sequence ID" value="GAA0556528.1"/>
    <property type="molecule type" value="Genomic_DNA"/>
</dbReference>
<evidence type="ECO:0000256" key="2">
    <source>
        <dbReference type="ARBA" id="ARBA00022603"/>
    </source>
</evidence>
<evidence type="ECO:0000256" key="4">
    <source>
        <dbReference type="ARBA" id="ARBA00022691"/>
    </source>
</evidence>
<dbReference type="RefSeq" id="WP_166930417.1">
    <property type="nucleotide sequence ID" value="NZ_BAAADD010000001.1"/>
</dbReference>
<feature type="domain" description="RAMA" evidence="10">
    <location>
        <begin position="274"/>
        <end position="368"/>
    </location>
</feature>
<sequence>MALPVKTPKPILSLDAALDRVVEGDCIERMMSLPPGCADLVFADPPYNLQLKSELRRPDNSQVDAVNDNWDKFASFAEYDKFTRQWLAAVKHVLKDTGALWVIGSYHNIFRVGAALQDLDFWVLNDIIWRKANPMPNFKGTRFTNAHETLIWATKNPEQKYTFNYEAMKALNDDLQMRSDWDIPICSGKERLKKDNGEKVHSTQKPESLLYRVVVASTKPGDVILDPFFGSGTTGAVARKLGRHFIGIERDHEYASAARQRIAAVEPAPDECLQTNKSKRAEPRIPFGWVVERGLLPPGTVLHGTQKRHKAKVRADGTLVCADATGSIHQMGAHVQGAPACNGWTFWQYEQNGKLIPIDVLRQQLRASIS</sequence>
<evidence type="ECO:0000256" key="1">
    <source>
        <dbReference type="ARBA" id="ARBA00006594"/>
    </source>
</evidence>
<name>A0ABN1E101_9PROT</name>
<dbReference type="PROSITE" id="PS00092">
    <property type="entry name" value="N6_MTASE"/>
    <property type="match status" value="1"/>
</dbReference>
<dbReference type="InterPro" id="IPR002941">
    <property type="entry name" value="DNA_methylase_N4/N6"/>
</dbReference>
<keyword evidence="3" id="KW-0808">Transferase</keyword>
<reference evidence="11 12" key="1">
    <citation type="journal article" date="2019" name="Int. J. Syst. Evol. Microbiol.">
        <title>The Global Catalogue of Microorganisms (GCM) 10K type strain sequencing project: providing services to taxonomists for standard genome sequencing and annotation.</title>
        <authorList>
            <consortium name="The Broad Institute Genomics Platform"/>
            <consortium name="The Broad Institute Genome Sequencing Center for Infectious Disease"/>
            <person name="Wu L."/>
            <person name="Ma J."/>
        </authorList>
    </citation>
    <scope>NUCLEOTIDE SEQUENCE [LARGE SCALE GENOMIC DNA]</scope>
    <source>
        <strain evidence="11 12">JCM 15089</strain>
    </source>
</reference>
<evidence type="ECO:0000259" key="10">
    <source>
        <dbReference type="Pfam" id="PF18755"/>
    </source>
</evidence>
<dbReference type="Pfam" id="PF01555">
    <property type="entry name" value="N6_N4_Mtase"/>
    <property type="match status" value="1"/>
</dbReference>
<dbReference type="SUPFAM" id="SSF53335">
    <property type="entry name" value="S-adenosyl-L-methionine-dependent methyltransferases"/>
    <property type="match status" value="2"/>
</dbReference>
<keyword evidence="5" id="KW-0235">DNA replication</keyword>
<accession>A0ABN1E101</accession>
<comment type="caution">
    <text evidence="11">The sequence shown here is derived from an EMBL/GenBank/DDBJ whole genome shotgun (WGS) entry which is preliminary data.</text>
</comment>
<keyword evidence="2" id="KW-0489">Methyltransferase</keyword>
<dbReference type="InterPro" id="IPR040843">
    <property type="entry name" value="RAMA"/>
</dbReference>
<dbReference type="InterPro" id="IPR001091">
    <property type="entry name" value="RM_Methyltransferase"/>
</dbReference>
<evidence type="ECO:0000256" key="5">
    <source>
        <dbReference type="ARBA" id="ARBA00022705"/>
    </source>
</evidence>
<comment type="similarity">
    <text evidence="1 8">Belongs to the N(4)/N(6)-methyltransferase family.</text>
</comment>